<evidence type="ECO:0000256" key="6">
    <source>
        <dbReference type="ARBA" id="ARBA00023136"/>
    </source>
</evidence>
<reference evidence="9" key="1">
    <citation type="submission" date="2021-01" db="UniProtKB">
        <authorList>
            <consortium name="EnsemblMetazoa"/>
        </authorList>
    </citation>
    <scope>IDENTIFICATION</scope>
</reference>
<feature type="region of interest" description="Disordered" evidence="7">
    <location>
        <begin position="100"/>
        <end position="146"/>
    </location>
</feature>
<evidence type="ECO:0000313" key="10">
    <source>
        <dbReference type="Proteomes" id="UP000594262"/>
    </source>
</evidence>
<comment type="similarity">
    <text evidence="2">Belongs to the polycystin family.</text>
</comment>
<feature type="compositionally biased region" description="Basic and acidic residues" evidence="7">
    <location>
        <begin position="40"/>
        <end position="50"/>
    </location>
</feature>
<dbReference type="Gene3D" id="2.60.40.10">
    <property type="entry name" value="Immunoglobulins"/>
    <property type="match status" value="1"/>
</dbReference>
<feature type="region of interest" description="Disordered" evidence="7">
    <location>
        <begin position="2803"/>
        <end position="2842"/>
    </location>
</feature>
<keyword evidence="10" id="KW-1185">Reference proteome</keyword>
<feature type="region of interest" description="Disordered" evidence="7">
    <location>
        <begin position="2209"/>
        <end position="2228"/>
    </location>
</feature>
<dbReference type="PANTHER" id="PTHR46730:SF1">
    <property type="entry name" value="PLAT DOMAIN-CONTAINING PROTEIN"/>
    <property type="match status" value="1"/>
</dbReference>
<feature type="region of interest" description="Disordered" evidence="7">
    <location>
        <begin position="1"/>
        <end position="50"/>
    </location>
</feature>
<dbReference type="InterPro" id="IPR013783">
    <property type="entry name" value="Ig-like_fold"/>
</dbReference>
<dbReference type="Proteomes" id="UP000594262">
    <property type="component" value="Unplaced"/>
</dbReference>
<dbReference type="PROSITE" id="PS51111">
    <property type="entry name" value="REJ"/>
    <property type="match status" value="1"/>
</dbReference>
<dbReference type="InterPro" id="IPR002909">
    <property type="entry name" value="IPT_dom"/>
</dbReference>
<organism evidence="9 10">
    <name type="scientific">Clytia hemisphaerica</name>
    <dbReference type="NCBI Taxonomy" id="252671"/>
    <lineage>
        <taxon>Eukaryota</taxon>
        <taxon>Metazoa</taxon>
        <taxon>Cnidaria</taxon>
        <taxon>Hydrozoa</taxon>
        <taxon>Hydroidolina</taxon>
        <taxon>Leptothecata</taxon>
        <taxon>Obeliida</taxon>
        <taxon>Clytiidae</taxon>
        <taxon>Clytia</taxon>
    </lineage>
</organism>
<proteinExistence type="inferred from homology"/>
<evidence type="ECO:0000313" key="9">
    <source>
        <dbReference type="EnsemblMetazoa" id="CLYHEMP008345.1"/>
    </source>
</evidence>
<keyword evidence="5" id="KW-1133">Transmembrane helix</keyword>
<protein>
    <recommendedName>
        <fullName evidence="8">REJ domain-containing protein</fullName>
    </recommendedName>
</protein>
<evidence type="ECO:0000256" key="4">
    <source>
        <dbReference type="ARBA" id="ARBA00022737"/>
    </source>
</evidence>
<dbReference type="Pfam" id="PF02010">
    <property type="entry name" value="REJ"/>
    <property type="match status" value="1"/>
</dbReference>
<feature type="region of interest" description="Disordered" evidence="7">
    <location>
        <begin position="2902"/>
        <end position="2950"/>
    </location>
</feature>
<feature type="compositionally biased region" description="Basic and acidic residues" evidence="7">
    <location>
        <begin position="952"/>
        <end position="979"/>
    </location>
</feature>
<dbReference type="InterPro" id="IPR002859">
    <property type="entry name" value="PKD/REJ-like"/>
</dbReference>
<evidence type="ECO:0000256" key="1">
    <source>
        <dbReference type="ARBA" id="ARBA00004370"/>
    </source>
</evidence>
<name>A0A7M5VD18_9CNID</name>
<evidence type="ECO:0000259" key="8">
    <source>
        <dbReference type="PROSITE" id="PS51111"/>
    </source>
</evidence>
<keyword evidence="6" id="KW-0472">Membrane</keyword>
<sequence>MTSTTKERTSNQPTEGPRSTAAAQPNGPVGRRKRAIQNSPKKEKKVDYNEALRNFNLRSRRASSTVNGKNSISPMVQRMVLKMNSYVMFINSLINLDRPAGEKCESQPQHNQPHQEKSNGYNKGPENVNHGPQNNSDHNGPHNETRCDGIFGDKHIVAQLVLAREVGRKVMGCQNCSTSMIMPSTSQCKDEHLVTFVNKVMSGFEFGKNSFKILSECPLGDMQCLNHSMGVHDPNRFHLAYEIWRQILDCQECSSLTMVCNDFKDCVPKLPKLIKMSTLANIYSYVSNCQDLEMLSTTGITPNQKKMNNGKLFTSMETFYKVTRMILELQEDETNMDTYYHVPKTESECRNIEDLKKTDCLPFAIEHKLQTFFKLMNTILNCPSASIDQHGFCQKNDMLNSTSTDDDVCYLNQTSGDFLVQGNNHNKTLMMTSLAGLYFTSCLPPDGMATFSTAIMKCSYLGVLFGHLGDIFGTADGMTPFYDFKQMMPELFPNDDNVKVAVREQFQIHSCDQQCPAHYAYCQQSYTCLPSWMWCDGNMRVETIKTLHHMYVNEKTSKTFEIRTLSPKGVGLIIGDEQNAHMGDWEFTSDGNWYKLSKTAGLYQNKAIKIDPSEKFRYVPIPNYKGYGLRVLHFFESDASIRNGMTIDIPTDSDNTIAMLLIHPIPMKPDLTVHQYRTYNVNEDTFLSKGVPIASFVHLPSLLVIPDPIPDNYHPIVHYNELKMFEDSLKLFKNSLPVARVKTDLKQVGTLHISFPTKDYKGVYLVPADNFYIPLDRNASLVLVPHPDFYGQRDVVLEICYCLSGDYTNVQSVNLLVNVQPINDEPVVTSRSIYLPTLPYHNATESDGFLVSELASNNLVSDIDSGSNLGIAVFMIPKSTKYGWWQYSNIYNQWVNITVQNTADPFHINDELQEQGDEELKKRYEEEKKNQEKIDQIEANKHKPPTVMFLKESSKDDGKNAKDDGKNGKNDHGSEKNYENEYNMYPHYTNEEMDKDPRYEEKQFLHDKYYGQLLNFISLRPEQKIRFKLNGNRFWTRSTAMNDVFLGFMFWDQSDGMPTGYRTVNLTDVALSKAYSSPLIALQLRYGCNNLPGSLATFDVCGKCGGNGKDCFGCDGVIQSGAVVDHCGNCTGGTTGLEFNFLKKADCAGTCGLSKIDACNQCQSKRGTKRVFQDCNGDCYGRAFINKCGKCVGGKTGLGNDDGVDRCGVCNGDGNSCKGCDGVVKSGKILDRCGKCLSPNDNNFNSVCIVLKSLFPMSAPSSGDDELSLTGAGLFRMSCFLEKTGFKYPLKTISRSSNVSRQLMSTPRGMLSGIYTFRCYDNNGDSHSIEGFKVYGSQQISVTSIKPTRLPLNTADNISVTGKGFIDTNEIRCIGQMGNERFVAPGVFVSSTQLTCYIPPISVSRTIAIYISMSDKENWQSEVLFTLPRTVLEIYAPSPRVLEAKLAENYRTFTVKFDQPVYFSKGKSCKNIFTDTTTTKLGNYRCYFKRRDEMTVRIGSGQSLNFQGDTISIRAGSFSPRGQAITETFAAADTNLAAPQNKITPVAVLSGNTVYSLCDRVRLNGRKSTGHGGQRLKYNWYIEFASTVDNNTLSGNTYSQLVHLQTKLIKMNKNWLNFKASELSSNIEYNVTLVVENFLQMESEPASLIIKQTTNIVPSAAILGGNRQNIKASKTNRIVSKARLPACSTKKWKLTFFWEIDSFDVTLDKTKEKSRLYIYPGTLKGGQTYTLTLTVSIADEPSLFATQYVVLEVIGTPLIAKIRGGSKRVVSVNDDFVLDGSLSRDLDREESSSWYEWECQEENGAACFTRTDENNPDDYTRYQIPPQASVTVHNNTFEANKNYQFMLNYYKGSRHASTSVSVFIKPGTPPIVRLFAGRRVKESVGRLIKLRGFVRTRTQNTRIWFECQNDLQLAFIDVQEPGVLLTPYEVIKKRAGFHRVGVVFNRNVLSEGVTYRFVLKAENTDGIGSSEVLLTTNGPPNVGVFEVEYENNTALESDFVLSASTGWTDNEEDLPLLYNFGFLSPGDGRKQYLNVPSAENQITTKLPAGIETNGFVLTVFVEVSDIHGAKSSTEQQVNVVPPPTLNVNVINNAKNSIDEAFASDDLSGALNDISSTLSTFKTMEKLDSTDSSSNTNETQETSEALFQFKKDVTKSFISLAKEVTDASTQTILLKSLGEMTDEASKFDDQTKEDLSQIVASIARQRLGISSASNQGGRRKRRSTTLEGYADENPMTLEEIMDALKIYDNFLIPSDYKNSSMQTKKTFTDLTHDYLSAMCKSVAYGQPPVYVTTGLVTLNAQKHSLENVTMNELALPCGQSSCFLQTSTLLGQTIEDNYKSWVCSSEMCSGACLSSMEYTHDLFSEENLYNLLTNVVVVQLLNPDTDAIIDAGQLASPVKINIPVKDMENLKYKYECQFREFGSAEWTSDTCTARDRFESRHGVAHAVCTCDKLGIVVAVGNTTRDGFNPVSEDLYDEDKNVATIIIDFSNNYDDLMQKMNESELVTTFKMSLMNNLLLEDAWRIRNILIKKDDKTGGTKVDFQLFPPAKSDSGTHNPDVILQSEIDVLVKMVENKTLMIYLGDGTKMMLTGNIDYTIKKDNTEASRNNKEDPNHSGYFAGMTIFGGAFLTGIALFLLKRLGIIGSAHQPTLIQTNGQFIQTNGQFTSAAAPISLLDQRINFEYSTTKNVEANLEGIDGEPTTKAKANKVYTLAATQVELGNPSNTASALSTAAMSAAILSKTVLVNNNVQINLGEISKEIDPVEVNLDMTDLDSYKESDLDMVKTETGASEANRRKTLAVIGGDSKFGNDSSGVNDDVNKEGTKKKMENIDRPDPQRTDTTNADADAVNNNVQLNLGEISKEIDPVEVNLDMTDLDSYKESDFDMVKTETEANRRKTLAVIGGDDSSRVNDDVNKDGTEKKMENIDRPDPQRTDTTNADAAEVGFDVETPV</sequence>
<dbReference type="Pfam" id="PF01833">
    <property type="entry name" value="TIG"/>
    <property type="match status" value="1"/>
</dbReference>
<dbReference type="CDD" id="cd00102">
    <property type="entry name" value="IPT"/>
    <property type="match status" value="1"/>
</dbReference>
<evidence type="ECO:0000256" key="3">
    <source>
        <dbReference type="ARBA" id="ARBA00022692"/>
    </source>
</evidence>
<dbReference type="OrthoDB" id="5981743at2759"/>
<feature type="compositionally biased region" description="Basic and acidic residues" evidence="7">
    <location>
        <begin position="925"/>
        <end position="941"/>
    </location>
</feature>
<keyword evidence="4" id="KW-0677">Repeat</keyword>
<evidence type="ECO:0000256" key="7">
    <source>
        <dbReference type="SAM" id="MobiDB-lite"/>
    </source>
</evidence>
<feature type="region of interest" description="Disordered" evidence="7">
    <location>
        <begin position="925"/>
        <end position="980"/>
    </location>
</feature>
<dbReference type="GO" id="GO:0006816">
    <property type="term" value="P:calcium ion transport"/>
    <property type="evidence" value="ECO:0007669"/>
    <property type="project" value="TreeGrafter"/>
</dbReference>
<feature type="compositionally biased region" description="Basic and acidic residues" evidence="7">
    <location>
        <begin position="2904"/>
        <end position="2931"/>
    </location>
</feature>
<dbReference type="EnsemblMetazoa" id="CLYHEMT008345.1">
    <property type="protein sequence ID" value="CLYHEMP008345.1"/>
    <property type="gene ID" value="CLYHEMG008345"/>
</dbReference>
<dbReference type="GO" id="GO:0005261">
    <property type="term" value="F:monoatomic cation channel activity"/>
    <property type="evidence" value="ECO:0007669"/>
    <property type="project" value="TreeGrafter"/>
</dbReference>
<keyword evidence="3" id="KW-0812">Transmembrane</keyword>
<dbReference type="GO" id="GO:0005886">
    <property type="term" value="C:plasma membrane"/>
    <property type="evidence" value="ECO:0007669"/>
    <property type="project" value="TreeGrafter"/>
</dbReference>
<dbReference type="InterPro" id="IPR014010">
    <property type="entry name" value="REJ_dom"/>
</dbReference>
<evidence type="ECO:0000256" key="5">
    <source>
        <dbReference type="ARBA" id="ARBA00022989"/>
    </source>
</evidence>
<comment type="subcellular location">
    <subcellularLocation>
        <location evidence="1">Membrane</location>
    </subcellularLocation>
</comment>
<dbReference type="PANTHER" id="PTHR46730">
    <property type="entry name" value="POLYCYSTIN-1"/>
    <property type="match status" value="1"/>
</dbReference>
<feature type="compositionally biased region" description="Basic and acidic residues" evidence="7">
    <location>
        <begin position="2816"/>
        <end position="2836"/>
    </location>
</feature>
<evidence type="ECO:0000256" key="2">
    <source>
        <dbReference type="ARBA" id="ARBA00007200"/>
    </source>
</evidence>
<accession>A0A7M5VD18</accession>
<feature type="domain" description="REJ" evidence="8">
    <location>
        <begin position="1728"/>
        <end position="2088"/>
    </location>
</feature>